<dbReference type="PROSITE" id="PS00012">
    <property type="entry name" value="PHOSPHOPANTETHEINE"/>
    <property type="match status" value="1"/>
</dbReference>
<dbReference type="Gene3D" id="1.10.1200.10">
    <property type="entry name" value="ACP-like"/>
    <property type="match status" value="1"/>
</dbReference>
<proteinExistence type="predicted"/>
<dbReference type="OrthoDB" id="3873846at2"/>
<dbReference type="InterPro" id="IPR036736">
    <property type="entry name" value="ACP-like_sf"/>
</dbReference>
<protein>
    <submittedName>
        <fullName evidence="4">Acyl carrier protein</fullName>
    </submittedName>
</protein>
<dbReference type="InterPro" id="IPR006162">
    <property type="entry name" value="Ppantetheine_attach_site"/>
</dbReference>
<keyword evidence="5" id="KW-1185">Reference proteome</keyword>
<dbReference type="AlphaFoldDB" id="A0A561ET72"/>
<name>A0A561ET72_9ACTN</name>
<accession>A0A561ET72</accession>
<organism evidence="4 5">
    <name type="scientific">Kitasatospora atroaurantiaca</name>
    <dbReference type="NCBI Taxonomy" id="285545"/>
    <lineage>
        <taxon>Bacteria</taxon>
        <taxon>Bacillati</taxon>
        <taxon>Actinomycetota</taxon>
        <taxon>Actinomycetes</taxon>
        <taxon>Kitasatosporales</taxon>
        <taxon>Streptomycetaceae</taxon>
        <taxon>Kitasatospora</taxon>
    </lineage>
</organism>
<evidence type="ECO:0000259" key="3">
    <source>
        <dbReference type="PROSITE" id="PS50075"/>
    </source>
</evidence>
<dbReference type="EMBL" id="VIVR01000001">
    <property type="protein sequence ID" value="TWE18803.1"/>
    <property type="molecule type" value="Genomic_DNA"/>
</dbReference>
<dbReference type="Proteomes" id="UP000318416">
    <property type="component" value="Unassembled WGS sequence"/>
</dbReference>
<gene>
    <name evidence="4" type="ORF">FB465_3894</name>
</gene>
<evidence type="ECO:0000313" key="5">
    <source>
        <dbReference type="Proteomes" id="UP000318416"/>
    </source>
</evidence>
<dbReference type="InterPro" id="IPR009081">
    <property type="entry name" value="PP-bd_ACP"/>
</dbReference>
<dbReference type="SUPFAM" id="SSF47336">
    <property type="entry name" value="ACP-like"/>
    <property type="match status" value="1"/>
</dbReference>
<reference evidence="4 5" key="1">
    <citation type="submission" date="2019-06" db="EMBL/GenBank/DDBJ databases">
        <title>Sequencing the genomes of 1000 actinobacteria strains.</title>
        <authorList>
            <person name="Klenk H.-P."/>
        </authorList>
    </citation>
    <scope>NUCLEOTIDE SEQUENCE [LARGE SCALE GENOMIC DNA]</scope>
    <source>
        <strain evidence="4 5">DSM 41649</strain>
    </source>
</reference>
<keyword evidence="2" id="KW-0597">Phosphoprotein</keyword>
<dbReference type="Pfam" id="PF00550">
    <property type="entry name" value="PP-binding"/>
    <property type="match status" value="1"/>
</dbReference>
<comment type="caution">
    <text evidence="4">The sequence shown here is derived from an EMBL/GenBank/DDBJ whole genome shotgun (WGS) entry which is preliminary data.</text>
</comment>
<dbReference type="PROSITE" id="PS50075">
    <property type="entry name" value="CARRIER"/>
    <property type="match status" value="1"/>
</dbReference>
<sequence length="87" mass="9569">MSTVLADTVRENLIRTLGVIKKREVGPELADDDNFMRALNMDSLDAVELTVRLSSDFGVEFGAEADDLDALESLTALIDLVTRRSAR</sequence>
<keyword evidence="1" id="KW-0596">Phosphopantetheine</keyword>
<evidence type="ECO:0000313" key="4">
    <source>
        <dbReference type="EMBL" id="TWE18803.1"/>
    </source>
</evidence>
<dbReference type="RefSeq" id="WP_145792233.1">
    <property type="nucleotide sequence ID" value="NZ_BAAABR010000031.1"/>
</dbReference>
<evidence type="ECO:0000256" key="2">
    <source>
        <dbReference type="ARBA" id="ARBA00022553"/>
    </source>
</evidence>
<evidence type="ECO:0000256" key="1">
    <source>
        <dbReference type="ARBA" id="ARBA00022450"/>
    </source>
</evidence>
<feature type="domain" description="Carrier" evidence="3">
    <location>
        <begin position="3"/>
        <end position="85"/>
    </location>
</feature>